<dbReference type="InterPro" id="IPR036394">
    <property type="entry name" value="Ribosomal_uL22_sf"/>
</dbReference>
<evidence type="ECO:0000256" key="5">
    <source>
        <dbReference type="SAM" id="MobiDB-lite"/>
    </source>
</evidence>
<dbReference type="PANTHER" id="PTHR11593">
    <property type="entry name" value="60S RIBOSOMAL PROTEIN L17"/>
    <property type="match status" value="1"/>
</dbReference>
<keyword evidence="2 4" id="KW-0689">Ribosomal protein</keyword>
<feature type="compositionally biased region" description="Basic and acidic residues" evidence="5">
    <location>
        <begin position="161"/>
        <end position="170"/>
    </location>
</feature>
<dbReference type="EMBL" id="CAJHUC010002095">
    <property type="protein sequence ID" value="CAD7703177.1"/>
    <property type="molecule type" value="Genomic_DNA"/>
</dbReference>
<feature type="region of interest" description="Disordered" evidence="5">
    <location>
        <begin position="161"/>
        <end position="195"/>
    </location>
</feature>
<dbReference type="AlphaFoldDB" id="A0A8S1JCK0"/>
<dbReference type="PANTHER" id="PTHR11593:SF10">
    <property type="entry name" value="60S RIBOSOMAL PROTEIN L17"/>
    <property type="match status" value="1"/>
</dbReference>
<dbReference type="CDD" id="cd00336">
    <property type="entry name" value="Ribosomal_L22"/>
    <property type="match status" value="1"/>
</dbReference>
<dbReference type="InterPro" id="IPR001063">
    <property type="entry name" value="Ribosomal_uL22"/>
</dbReference>
<gene>
    <name evidence="6" type="ORF">OSTQU699_LOCUS8534</name>
</gene>
<dbReference type="GO" id="GO:0022625">
    <property type="term" value="C:cytosolic large ribosomal subunit"/>
    <property type="evidence" value="ECO:0007669"/>
    <property type="project" value="TreeGrafter"/>
</dbReference>
<dbReference type="InterPro" id="IPR018260">
    <property type="entry name" value="Ribosomal_uL22_CS"/>
</dbReference>
<keyword evidence="3 4" id="KW-0687">Ribonucleoprotein</keyword>
<accession>A0A8S1JCK0</accession>
<dbReference type="GO" id="GO:0003735">
    <property type="term" value="F:structural constituent of ribosome"/>
    <property type="evidence" value="ECO:0007669"/>
    <property type="project" value="InterPro"/>
</dbReference>
<comment type="similarity">
    <text evidence="1 4">Belongs to the universal ribosomal protein uL22 family.</text>
</comment>
<keyword evidence="7" id="KW-1185">Reference proteome</keyword>
<evidence type="ECO:0000256" key="1">
    <source>
        <dbReference type="ARBA" id="ARBA00009451"/>
    </source>
</evidence>
<dbReference type="NCBIfam" id="TIGR01038">
    <property type="entry name" value="uL22_arch_euk"/>
    <property type="match status" value="1"/>
</dbReference>
<protein>
    <recommendedName>
        <fullName evidence="8">60S ribosomal protein L17</fullName>
    </recommendedName>
</protein>
<dbReference type="Gene3D" id="3.90.470.10">
    <property type="entry name" value="Ribosomal protein L22/L17"/>
    <property type="match status" value="1"/>
</dbReference>
<evidence type="ECO:0008006" key="8">
    <source>
        <dbReference type="Google" id="ProtNLM"/>
    </source>
</evidence>
<feature type="compositionally biased region" description="Basic residues" evidence="5">
    <location>
        <begin position="175"/>
        <end position="184"/>
    </location>
</feature>
<dbReference type="OrthoDB" id="10254664at2759"/>
<name>A0A8S1JCK0_9CHLO</name>
<organism evidence="6 7">
    <name type="scientific">Ostreobium quekettii</name>
    <dbReference type="NCBI Taxonomy" id="121088"/>
    <lineage>
        <taxon>Eukaryota</taxon>
        <taxon>Viridiplantae</taxon>
        <taxon>Chlorophyta</taxon>
        <taxon>core chlorophytes</taxon>
        <taxon>Ulvophyceae</taxon>
        <taxon>TCBD clade</taxon>
        <taxon>Bryopsidales</taxon>
        <taxon>Ostreobineae</taxon>
        <taxon>Ostreobiaceae</taxon>
        <taxon>Ostreobium</taxon>
    </lineage>
</organism>
<evidence type="ECO:0000313" key="7">
    <source>
        <dbReference type="Proteomes" id="UP000708148"/>
    </source>
</evidence>
<evidence type="ECO:0000313" key="6">
    <source>
        <dbReference type="EMBL" id="CAD7703177.1"/>
    </source>
</evidence>
<dbReference type="GO" id="GO:0002181">
    <property type="term" value="P:cytoplasmic translation"/>
    <property type="evidence" value="ECO:0007669"/>
    <property type="project" value="TreeGrafter"/>
</dbReference>
<dbReference type="Proteomes" id="UP000708148">
    <property type="component" value="Unassembled WGS sequence"/>
</dbReference>
<evidence type="ECO:0000256" key="4">
    <source>
        <dbReference type="RuleBase" id="RU004005"/>
    </source>
</evidence>
<evidence type="ECO:0000256" key="3">
    <source>
        <dbReference type="ARBA" id="ARBA00023274"/>
    </source>
</evidence>
<evidence type="ECO:0000256" key="2">
    <source>
        <dbReference type="ARBA" id="ARBA00022980"/>
    </source>
</evidence>
<comment type="caution">
    <text evidence="6">The sequence shown here is derived from an EMBL/GenBank/DDBJ whole genome shotgun (WGS) entry which is preliminary data.</text>
</comment>
<sequence>MVAKKYSTDAPNPTKSCKARGSDLRVHFKNTRESCFAIRRMELGKAKKYLEDVLNHKRCIPFRRFCGGVGRTSQAKNEGSTTGQGRWPKKSCEVLLNLLKNAESNAESKGLEVDNLFVYHIQVNKAQHQRRRTYRAHGRINPYMSCPCHVELLLTEKEQAVKPEAEDKPQAVKVQRAKKLRAQRLRSGARSAHAS</sequence>
<dbReference type="InterPro" id="IPR005721">
    <property type="entry name" value="Ribosomal_uL22_euk/arc"/>
</dbReference>
<dbReference type="SUPFAM" id="SSF54843">
    <property type="entry name" value="Ribosomal protein L22"/>
    <property type="match status" value="1"/>
</dbReference>
<reference evidence="6" key="1">
    <citation type="submission" date="2020-12" db="EMBL/GenBank/DDBJ databases">
        <authorList>
            <person name="Iha C."/>
        </authorList>
    </citation>
    <scope>NUCLEOTIDE SEQUENCE</scope>
</reference>
<dbReference type="PROSITE" id="PS00464">
    <property type="entry name" value="RIBOSOMAL_L22"/>
    <property type="match status" value="1"/>
</dbReference>
<dbReference type="Pfam" id="PF00237">
    <property type="entry name" value="Ribosomal_L22"/>
    <property type="match status" value="1"/>
</dbReference>
<proteinExistence type="inferred from homology"/>